<accession>A0A6V7UWT5</accession>
<dbReference type="Proteomes" id="UP000580250">
    <property type="component" value="Unassembled WGS sequence"/>
</dbReference>
<dbReference type="AlphaFoldDB" id="A0A6V7UWT5"/>
<organism evidence="1 2">
    <name type="scientific">Meloidogyne enterolobii</name>
    <name type="common">Root-knot nematode worm</name>
    <name type="synonym">Meloidogyne mayaguensis</name>
    <dbReference type="NCBI Taxonomy" id="390850"/>
    <lineage>
        <taxon>Eukaryota</taxon>
        <taxon>Metazoa</taxon>
        <taxon>Ecdysozoa</taxon>
        <taxon>Nematoda</taxon>
        <taxon>Chromadorea</taxon>
        <taxon>Rhabditida</taxon>
        <taxon>Tylenchina</taxon>
        <taxon>Tylenchomorpha</taxon>
        <taxon>Tylenchoidea</taxon>
        <taxon>Meloidogynidae</taxon>
        <taxon>Meloidogyninae</taxon>
        <taxon>Meloidogyne</taxon>
    </lineage>
</organism>
<proteinExistence type="predicted"/>
<dbReference type="EMBL" id="CAJEWN010000116">
    <property type="protein sequence ID" value="CAD2166262.1"/>
    <property type="molecule type" value="Genomic_DNA"/>
</dbReference>
<name>A0A6V7UWT5_MELEN</name>
<sequence length="43" mass="5063">MTANFLVWGKLIDGIVNSKNWEMEDNRQLINVIGDFIILLWKN</sequence>
<comment type="caution">
    <text evidence="1">The sequence shown here is derived from an EMBL/GenBank/DDBJ whole genome shotgun (WGS) entry which is preliminary data.</text>
</comment>
<evidence type="ECO:0000313" key="1">
    <source>
        <dbReference type="EMBL" id="CAD2166262.1"/>
    </source>
</evidence>
<reference evidence="1 2" key="1">
    <citation type="submission" date="2020-08" db="EMBL/GenBank/DDBJ databases">
        <authorList>
            <person name="Koutsovoulos G."/>
            <person name="Danchin GJ E."/>
        </authorList>
    </citation>
    <scope>NUCLEOTIDE SEQUENCE [LARGE SCALE GENOMIC DNA]</scope>
</reference>
<gene>
    <name evidence="1" type="ORF">MENT_LOCUS17716</name>
</gene>
<protein>
    <submittedName>
        <fullName evidence="1">Uncharacterized protein</fullName>
    </submittedName>
</protein>
<evidence type="ECO:0000313" key="2">
    <source>
        <dbReference type="Proteomes" id="UP000580250"/>
    </source>
</evidence>